<reference evidence="2 3" key="2">
    <citation type="submission" date="2018-11" db="EMBL/GenBank/DDBJ databases">
        <authorList>
            <consortium name="Pathogen Informatics"/>
        </authorList>
    </citation>
    <scope>NUCLEOTIDE SEQUENCE [LARGE SCALE GENOMIC DNA]</scope>
    <source>
        <strain evidence="2 3">Costa Rica</strain>
    </source>
</reference>
<proteinExistence type="predicted"/>
<reference evidence="4" key="1">
    <citation type="submission" date="2017-02" db="UniProtKB">
        <authorList>
            <consortium name="WormBaseParasite"/>
        </authorList>
    </citation>
    <scope>IDENTIFICATION</scope>
</reference>
<dbReference type="WBParaSite" id="ACOC_0000549501-mRNA-1">
    <property type="protein sequence ID" value="ACOC_0000549501-mRNA-1"/>
    <property type="gene ID" value="ACOC_0000549501"/>
</dbReference>
<keyword evidence="3" id="KW-1185">Reference proteome</keyword>
<evidence type="ECO:0000313" key="2">
    <source>
        <dbReference type="EMBL" id="VDM57081.1"/>
    </source>
</evidence>
<feature type="region of interest" description="Disordered" evidence="1">
    <location>
        <begin position="1"/>
        <end position="66"/>
    </location>
</feature>
<name>A0A0R3PL91_ANGCS</name>
<feature type="compositionally biased region" description="Basic and acidic residues" evidence="1">
    <location>
        <begin position="13"/>
        <end position="25"/>
    </location>
</feature>
<sequence>MASLSENASFEKMTTEEDLTRHKGEAATSRRTTSMDHRLGSPALRKAKLQRRDEQQAWTIDSDHRL</sequence>
<organism evidence="4">
    <name type="scientific">Angiostrongylus costaricensis</name>
    <name type="common">Nematode worm</name>
    <dbReference type="NCBI Taxonomy" id="334426"/>
    <lineage>
        <taxon>Eukaryota</taxon>
        <taxon>Metazoa</taxon>
        <taxon>Ecdysozoa</taxon>
        <taxon>Nematoda</taxon>
        <taxon>Chromadorea</taxon>
        <taxon>Rhabditida</taxon>
        <taxon>Rhabditina</taxon>
        <taxon>Rhabditomorpha</taxon>
        <taxon>Strongyloidea</taxon>
        <taxon>Metastrongylidae</taxon>
        <taxon>Angiostrongylus</taxon>
    </lineage>
</organism>
<dbReference type="Proteomes" id="UP000267027">
    <property type="component" value="Unassembled WGS sequence"/>
</dbReference>
<feature type="compositionally biased region" description="Basic and acidic residues" evidence="1">
    <location>
        <begin position="50"/>
        <end position="66"/>
    </location>
</feature>
<evidence type="ECO:0000313" key="4">
    <source>
        <dbReference type="WBParaSite" id="ACOC_0000549501-mRNA-1"/>
    </source>
</evidence>
<evidence type="ECO:0000256" key="1">
    <source>
        <dbReference type="SAM" id="MobiDB-lite"/>
    </source>
</evidence>
<gene>
    <name evidence="2" type="ORF">ACOC_LOCUS5496</name>
</gene>
<protein>
    <submittedName>
        <fullName evidence="2 4">Uncharacterized protein</fullName>
    </submittedName>
</protein>
<dbReference type="AlphaFoldDB" id="A0A0R3PL91"/>
<evidence type="ECO:0000313" key="3">
    <source>
        <dbReference type="Proteomes" id="UP000267027"/>
    </source>
</evidence>
<accession>A0A0R3PL91</accession>
<dbReference type="EMBL" id="UYYA01003874">
    <property type="protein sequence ID" value="VDM57081.1"/>
    <property type="molecule type" value="Genomic_DNA"/>
</dbReference>